<dbReference type="PANTHER" id="PTHR32332:SF18">
    <property type="entry name" value="2-NITROPROPANE DIOXYGENASE"/>
    <property type="match status" value="1"/>
</dbReference>
<dbReference type="SUPFAM" id="SSF51412">
    <property type="entry name" value="Inosine monophosphate dehydrogenase (IMPDH)"/>
    <property type="match status" value="1"/>
</dbReference>
<protein>
    <recommendedName>
        <fullName evidence="2">Probable nitronate monooxygenase</fullName>
    </recommendedName>
</protein>
<dbReference type="InterPro" id="IPR013785">
    <property type="entry name" value="Aldolase_TIM"/>
</dbReference>
<keyword evidence="5" id="KW-0560">Oxidoreductase</keyword>
<evidence type="ECO:0000256" key="2">
    <source>
        <dbReference type="ARBA" id="ARBA00013457"/>
    </source>
</evidence>
<dbReference type="Gene3D" id="3.20.20.70">
    <property type="entry name" value="Aldolase class I"/>
    <property type="match status" value="1"/>
</dbReference>
<gene>
    <name evidence="6" type="ORF">NK118_01360</name>
</gene>
<evidence type="ECO:0000313" key="6">
    <source>
        <dbReference type="EMBL" id="MCP1108896.1"/>
    </source>
</evidence>
<dbReference type="CDD" id="cd04730">
    <property type="entry name" value="NPD_like"/>
    <property type="match status" value="1"/>
</dbReference>
<accession>A0ABT1EDW4</accession>
<dbReference type="PANTHER" id="PTHR32332">
    <property type="entry name" value="2-NITROPROPANE DIOXYGENASE"/>
    <property type="match status" value="1"/>
</dbReference>
<sequence>MKVTPLQIGDLTAEIPLIQGGMGVGISLGNLAGAVAKAGGIGVISSAQIGFREPDFDTDVKSANDRALRMEIKKAKAIAPDGVVGVNIMVALKHYKEHVMAAVGAGADIIISGAGLPVELPKLVAGAKTKIAPIVSSIKAASVILKLWDKKYQRVPDLIVVEGPKAGGHLGFSKEDVESLDELTYDKEVKGILEVVKEYACKYQKKIPVAFGGGIESKEDAKRAFALGVDAVQVATRFITSKECDADSRYKEAYLAASKEDVVITKSPVGMPGRALRNQLMERVEAGEQISHSPCHQCLARCNPQDIPYCITDTLVAAAKGEVDQGLLFCGANVYKQEKLETVPEIIASIFE</sequence>
<dbReference type="Pfam" id="PF03060">
    <property type="entry name" value="NMO"/>
    <property type="match status" value="1"/>
</dbReference>
<organism evidence="6 7">
    <name type="scientific">Ohessyouella blattaphilus</name>
    <dbReference type="NCBI Taxonomy" id="2949333"/>
    <lineage>
        <taxon>Bacteria</taxon>
        <taxon>Bacillati</taxon>
        <taxon>Bacillota</taxon>
        <taxon>Clostridia</taxon>
        <taxon>Lachnospirales</taxon>
        <taxon>Lachnospiraceae</taxon>
        <taxon>Ohessyouella</taxon>
    </lineage>
</organism>
<keyword evidence="7" id="KW-1185">Reference proteome</keyword>
<dbReference type="EMBL" id="JAMZFV010000001">
    <property type="protein sequence ID" value="MCP1108896.1"/>
    <property type="molecule type" value="Genomic_DNA"/>
</dbReference>
<comment type="caution">
    <text evidence="6">The sequence shown here is derived from an EMBL/GenBank/DDBJ whole genome shotgun (WGS) entry which is preliminary data.</text>
</comment>
<dbReference type="RefSeq" id="WP_262067802.1">
    <property type="nucleotide sequence ID" value="NZ_JAMXOC010000001.1"/>
</dbReference>
<comment type="function">
    <text evidence="1">Nitronate monooxygenase that uses molecular oxygen to catalyze the oxidative denitrification of alkyl nitronates. Acts on propionate 3-nitronate (P3N), the presumed physiological substrate. Probably functions in the detoxification of P3N, a metabolic poison produced by plants and fungi as a defense mechanism.</text>
</comment>
<dbReference type="GO" id="GO:0004497">
    <property type="term" value="F:monooxygenase activity"/>
    <property type="evidence" value="ECO:0007669"/>
    <property type="project" value="UniProtKB-KW"/>
</dbReference>
<name>A0ABT1EDW4_9FIRM</name>
<dbReference type="InterPro" id="IPR004136">
    <property type="entry name" value="NMO"/>
</dbReference>
<proteinExistence type="predicted"/>
<keyword evidence="4" id="KW-0288">FMN</keyword>
<evidence type="ECO:0000256" key="3">
    <source>
        <dbReference type="ARBA" id="ARBA00022630"/>
    </source>
</evidence>
<evidence type="ECO:0000256" key="1">
    <source>
        <dbReference type="ARBA" id="ARBA00003535"/>
    </source>
</evidence>
<keyword evidence="3" id="KW-0285">Flavoprotein</keyword>
<evidence type="ECO:0000256" key="4">
    <source>
        <dbReference type="ARBA" id="ARBA00022643"/>
    </source>
</evidence>
<keyword evidence="6" id="KW-0503">Monooxygenase</keyword>
<evidence type="ECO:0000313" key="7">
    <source>
        <dbReference type="Proteomes" id="UP001523565"/>
    </source>
</evidence>
<evidence type="ECO:0000256" key="5">
    <source>
        <dbReference type="ARBA" id="ARBA00023002"/>
    </source>
</evidence>
<dbReference type="Proteomes" id="UP001523565">
    <property type="component" value="Unassembled WGS sequence"/>
</dbReference>
<reference evidence="6 7" key="1">
    <citation type="journal article" date="2022" name="Genome Biol. Evol.">
        <title>Host diet, physiology and behaviors set the stage for Lachnospiraceae cladogenesis.</title>
        <authorList>
            <person name="Vera-Ponce De Leon A."/>
            <person name="Schneider M."/>
            <person name="Jahnes B.C."/>
            <person name="Sadowski V."/>
            <person name="Camuy-Velez L.A."/>
            <person name="Duan J."/>
            <person name="Sabree Z.L."/>
        </authorList>
    </citation>
    <scope>NUCLEOTIDE SEQUENCE [LARGE SCALE GENOMIC DNA]</scope>
    <source>
        <strain evidence="6 7">PAL227</strain>
    </source>
</reference>